<name>R7ZMG9_9BACT</name>
<accession>R7ZMG9</accession>
<dbReference type="AlphaFoldDB" id="R7ZMG9"/>
<evidence type="ECO:0000313" key="2">
    <source>
        <dbReference type="Proteomes" id="UP000013909"/>
    </source>
</evidence>
<organism evidence="1 2">
    <name type="scientific">Lunatimonas lonarensis</name>
    <dbReference type="NCBI Taxonomy" id="1232681"/>
    <lineage>
        <taxon>Bacteria</taxon>
        <taxon>Pseudomonadati</taxon>
        <taxon>Bacteroidota</taxon>
        <taxon>Cytophagia</taxon>
        <taxon>Cytophagales</taxon>
        <taxon>Cyclobacteriaceae</taxon>
    </lineage>
</organism>
<comment type="caution">
    <text evidence="1">The sequence shown here is derived from an EMBL/GenBank/DDBJ whole genome shotgun (WGS) entry which is preliminary data.</text>
</comment>
<dbReference type="Proteomes" id="UP000013909">
    <property type="component" value="Unassembled WGS sequence"/>
</dbReference>
<dbReference type="EMBL" id="AQHR01000109">
    <property type="protein sequence ID" value="EON75296.1"/>
    <property type="molecule type" value="Genomic_DNA"/>
</dbReference>
<proteinExistence type="predicted"/>
<evidence type="ECO:0000313" key="1">
    <source>
        <dbReference type="EMBL" id="EON75296.1"/>
    </source>
</evidence>
<protein>
    <submittedName>
        <fullName evidence="1">Uncharacterized protein</fullName>
    </submittedName>
</protein>
<reference evidence="1 2" key="1">
    <citation type="submission" date="2013-02" db="EMBL/GenBank/DDBJ databases">
        <title>A novel strain isolated from Lonar lake, Maharashtra, India.</title>
        <authorList>
            <person name="Singh A."/>
        </authorList>
    </citation>
    <scope>NUCLEOTIDE SEQUENCE [LARGE SCALE GENOMIC DNA]</scope>
    <source>
        <strain evidence="1 2">AK24</strain>
    </source>
</reference>
<gene>
    <name evidence="1" type="ORF">ADIS_4209</name>
</gene>
<keyword evidence="2" id="KW-1185">Reference proteome</keyword>
<sequence length="127" mass="15139">MALVFEWKDNVKKREINFIKAALEEPISLGKSIIHDVEFTLKMKLENENLQYILIGKFLSDPSTFDEITIELFDKDGFNIAEIYVYDWSMIIDRTNKPIGIEKNGYFEWDDYESYQQIKSFRMKVSY</sequence>